<accession>A0A811UY92</accession>
<evidence type="ECO:0000313" key="1">
    <source>
        <dbReference type="EMBL" id="CAD7003611.1"/>
    </source>
</evidence>
<reference evidence="1" key="1">
    <citation type="submission" date="2020-11" db="EMBL/GenBank/DDBJ databases">
        <authorList>
            <person name="Whitehead M."/>
        </authorList>
    </citation>
    <scope>NUCLEOTIDE SEQUENCE</scope>
    <source>
        <strain evidence="1">EGII</strain>
    </source>
</reference>
<evidence type="ECO:0000313" key="2">
    <source>
        <dbReference type="Proteomes" id="UP000606786"/>
    </source>
</evidence>
<proteinExistence type="predicted"/>
<dbReference type="Proteomes" id="UP000606786">
    <property type="component" value="Unassembled WGS sequence"/>
</dbReference>
<comment type="caution">
    <text evidence="1">The sequence shown here is derived from an EMBL/GenBank/DDBJ whole genome shotgun (WGS) entry which is preliminary data.</text>
</comment>
<gene>
    <name evidence="1" type="ORF">CCAP1982_LOCUS12055</name>
</gene>
<keyword evidence="2" id="KW-1185">Reference proteome</keyword>
<sequence>MMAEVVTIQAALNANEADRTIDDLIPTLIRTSPTERHLLEDENDENCFKTESTKAMPRAQQCGRYKSCHSKDFPK</sequence>
<dbReference type="AlphaFoldDB" id="A0A811UY92"/>
<dbReference type="EMBL" id="CAJHJT010000034">
    <property type="protein sequence ID" value="CAD7003611.1"/>
    <property type="molecule type" value="Genomic_DNA"/>
</dbReference>
<name>A0A811UY92_CERCA</name>
<protein>
    <submittedName>
        <fullName evidence="1">(Mediterranean fruit fly) hypothetical protein</fullName>
    </submittedName>
</protein>
<organism evidence="1 2">
    <name type="scientific">Ceratitis capitata</name>
    <name type="common">Mediterranean fruit fly</name>
    <name type="synonym">Tephritis capitata</name>
    <dbReference type="NCBI Taxonomy" id="7213"/>
    <lineage>
        <taxon>Eukaryota</taxon>
        <taxon>Metazoa</taxon>
        <taxon>Ecdysozoa</taxon>
        <taxon>Arthropoda</taxon>
        <taxon>Hexapoda</taxon>
        <taxon>Insecta</taxon>
        <taxon>Pterygota</taxon>
        <taxon>Neoptera</taxon>
        <taxon>Endopterygota</taxon>
        <taxon>Diptera</taxon>
        <taxon>Brachycera</taxon>
        <taxon>Muscomorpha</taxon>
        <taxon>Tephritoidea</taxon>
        <taxon>Tephritidae</taxon>
        <taxon>Ceratitis</taxon>
        <taxon>Ceratitis</taxon>
    </lineage>
</organism>